<dbReference type="GO" id="GO:0030570">
    <property type="term" value="F:pectate lyase activity"/>
    <property type="evidence" value="ECO:0007669"/>
    <property type="project" value="InterPro"/>
</dbReference>
<evidence type="ECO:0000313" key="4">
    <source>
        <dbReference type="EMBL" id="KAG2333904.1"/>
    </source>
</evidence>
<accession>A0A8X7WQ67</accession>
<proteinExistence type="inferred from homology"/>
<comment type="similarity">
    <text evidence="1">Belongs to the polysaccharide lyase 1 family.</text>
</comment>
<feature type="signal peptide" evidence="2">
    <location>
        <begin position="1"/>
        <end position="24"/>
    </location>
</feature>
<evidence type="ECO:0000313" key="5">
    <source>
        <dbReference type="Proteomes" id="UP000886595"/>
    </source>
</evidence>
<dbReference type="InterPro" id="IPR007524">
    <property type="entry name" value="Pec_lyase_N"/>
</dbReference>
<name>A0A8X7WQ67_BRACI</name>
<keyword evidence="5" id="KW-1185">Reference proteome</keyword>
<comment type="caution">
    <text evidence="4">The sequence shown here is derived from an EMBL/GenBank/DDBJ whole genome shotgun (WGS) entry which is preliminary data.</text>
</comment>
<dbReference type="AlphaFoldDB" id="A0A8X7WQ67"/>
<dbReference type="Pfam" id="PF04431">
    <property type="entry name" value="Pec_lyase_N"/>
    <property type="match status" value="1"/>
</dbReference>
<reference evidence="4 5" key="1">
    <citation type="submission" date="2020-02" db="EMBL/GenBank/DDBJ databases">
        <authorList>
            <person name="Ma Q."/>
            <person name="Huang Y."/>
            <person name="Song X."/>
            <person name="Pei D."/>
        </authorList>
    </citation>
    <scope>NUCLEOTIDE SEQUENCE [LARGE SCALE GENOMIC DNA]</scope>
    <source>
        <strain evidence="4">Sxm20200214</strain>
        <tissue evidence="4">Leaf</tissue>
    </source>
</reference>
<feature type="chain" id="PRO_5036481725" description="Pectate lyase N-terminal domain-containing protein" evidence="2">
    <location>
        <begin position="25"/>
        <end position="65"/>
    </location>
</feature>
<evidence type="ECO:0000256" key="1">
    <source>
        <dbReference type="ARBA" id="ARBA00010980"/>
    </source>
</evidence>
<evidence type="ECO:0000259" key="3">
    <source>
        <dbReference type="Pfam" id="PF04431"/>
    </source>
</evidence>
<evidence type="ECO:0000256" key="2">
    <source>
        <dbReference type="SAM" id="SignalP"/>
    </source>
</evidence>
<sequence>MVMASLLKLMLVFCIAGLIPTIQADMSELDEYWSQRADEAREFTLQAYHSDPYEIIDHFHERHYE</sequence>
<keyword evidence="2" id="KW-0732">Signal</keyword>
<feature type="domain" description="Pectate lyase N-terminal" evidence="3">
    <location>
        <begin position="27"/>
        <end position="65"/>
    </location>
</feature>
<dbReference type="Proteomes" id="UP000886595">
    <property type="component" value="Unassembled WGS sequence"/>
</dbReference>
<organism evidence="4 5">
    <name type="scientific">Brassica carinata</name>
    <name type="common">Ethiopian mustard</name>
    <name type="synonym">Abyssinian cabbage</name>
    <dbReference type="NCBI Taxonomy" id="52824"/>
    <lineage>
        <taxon>Eukaryota</taxon>
        <taxon>Viridiplantae</taxon>
        <taxon>Streptophyta</taxon>
        <taxon>Embryophyta</taxon>
        <taxon>Tracheophyta</taxon>
        <taxon>Spermatophyta</taxon>
        <taxon>Magnoliopsida</taxon>
        <taxon>eudicotyledons</taxon>
        <taxon>Gunneridae</taxon>
        <taxon>Pentapetalae</taxon>
        <taxon>rosids</taxon>
        <taxon>malvids</taxon>
        <taxon>Brassicales</taxon>
        <taxon>Brassicaceae</taxon>
        <taxon>Brassiceae</taxon>
        <taxon>Brassica</taxon>
    </lineage>
</organism>
<protein>
    <recommendedName>
        <fullName evidence="3">Pectate lyase N-terminal domain-containing protein</fullName>
    </recommendedName>
</protein>
<gene>
    <name evidence="4" type="ORF">Bca52824_005084</name>
</gene>
<dbReference type="EMBL" id="JAAMPC010000001">
    <property type="protein sequence ID" value="KAG2333904.1"/>
    <property type="molecule type" value="Genomic_DNA"/>
</dbReference>